<accession>L2GPG8</accession>
<dbReference type="Proteomes" id="UP000011082">
    <property type="component" value="Unassembled WGS sequence"/>
</dbReference>
<keyword evidence="5" id="KW-1185">Reference proteome</keyword>
<dbReference type="InParanoid" id="L2GPG8"/>
<organism evidence="4 5">
    <name type="scientific">Vittaforma corneae (strain ATCC 50505)</name>
    <name type="common">Microsporidian parasite</name>
    <name type="synonym">Nosema corneum</name>
    <dbReference type="NCBI Taxonomy" id="993615"/>
    <lineage>
        <taxon>Eukaryota</taxon>
        <taxon>Fungi</taxon>
        <taxon>Fungi incertae sedis</taxon>
        <taxon>Microsporidia</taxon>
        <taxon>Nosematidae</taxon>
        <taxon>Vittaforma</taxon>
    </lineage>
</organism>
<protein>
    <submittedName>
        <fullName evidence="4">Uncharacterized protein</fullName>
    </submittedName>
</protein>
<reference evidence="5" key="1">
    <citation type="submission" date="2011-05" db="EMBL/GenBank/DDBJ databases">
        <title>The genome sequence of Vittaforma corneae strain ATCC 50505.</title>
        <authorList>
            <consortium name="The Broad Institute Genome Sequencing Platform"/>
            <person name="Cuomo C."/>
            <person name="Didier E."/>
            <person name="Bowers L."/>
            <person name="Young S.K."/>
            <person name="Zeng Q."/>
            <person name="Gargeya S."/>
            <person name="Fitzgerald M."/>
            <person name="Haas B."/>
            <person name="Abouelleil A."/>
            <person name="Alvarado L."/>
            <person name="Arachchi H.M."/>
            <person name="Berlin A."/>
            <person name="Chapman S.B."/>
            <person name="Gearin G."/>
            <person name="Goldberg J."/>
            <person name="Griggs A."/>
            <person name="Gujja S."/>
            <person name="Hansen M."/>
            <person name="Heiman D."/>
            <person name="Howarth C."/>
            <person name="Larimer J."/>
            <person name="Lui A."/>
            <person name="MacDonald P.J.P."/>
            <person name="McCowen C."/>
            <person name="Montmayeur A."/>
            <person name="Murphy C."/>
            <person name="Neiman D."/>
            <person name="Pearson M."/>
            <person name="Priest M."/>
            <person name="Roberts A."/>
            <person name="Saif S."/>
            <person name="Shea T."/>
            <person name="Sisk P."/>
            <person name="Stolte C."/>
            <person name="Sykes S."/>
            <person name="Wortman J."/>
            <person name="Nusbaum C."/>
            <person name="Birren B."/>
        </authorList>
    </citation>
    <scope>NUCLEOTIDE SEQUENCE [LARGE SCALE GENOMIC DNA]</scope>
    <source>
        <strain evidence="5">ATCC 50505</strain>
    </source>
</reference>
<gene>
    <name evidence="4" type="ORF">VICG_00840</name>
</gene>
<evidence type="ECO:0000256" key="3">
    <source>
        <dbReference type="SAM" id="SignalP"/>
    </source>
</evidence>
<dbReference type="AlphaFoldDB" id="L2GPG8"/>
<keyword evidence="3" id="KW-0732">Signal</keyword>
<dbReference type="VEuPathDB" id="MicrosporidiaDB:VICG_00840"/>
<feature type="signal peptide" evidence="3">
    <location>
        <begin position="1"/>
        <end position="30"/>
    </location>
</feature>
<dbReference type="EMBL" id="JH370134">
    <property type="protein sequence ID" value="ELA42197.1"/>
    <property type="molecule type" value="Genomic_DNA"/>
</dbReference>
<dbReference type="GeneID" id="19881554"/>
<evidence type="ECO:0000313" key="5">
    <source>
        <dbReference type="Proteomes" id="UP000011082"/>
    </source>
</evidence>
<feature type="region of interest" description="Disordered" evidence="2">
    <location>
        <begin position="148"/>
        <end position="171"/>
    </location>
</feature>
<evidence type="ECO:0000256" key="2">
    <source>
        <dbReference type="SAM" id="MobiDB-lite"/>
    </source>
</evidence>
<proteinExistence type="predicted"/>
<evidence type="ECO:0000256" key="1">
    <source>
        <dbReference type="SAM" id="Coils"/>
    </source>
</evidence>
<feature type="region of interest" description="Disordered" evidence="2">
    <location>
        <begin position="49"/>
        <end position="71"/>
    </location>
</feature>
<dbReference type="RefSeq" id="XP_007604289.1">
    <property type="nucleotide sequence ID" value="XM_007604227.1"/>
</dbReference>
<sequence length="360" mass="41464">MIKSKFKRMANVNSTYRLLLAIFTLSMISASMNEEEPAPDSVFLAQAGQTGDELRRPEEINQDTSSDTEEDIETIRDVQLELEDLTLSLDGAENENWNDAIMSDSDGSYDSNAFERCIENKAAFFIKQLNKLSKNFNDVQTNLDTAEVEPAAASNQKQPHLPRANPRTESIGSTLDIQNSTDVPTSYFDSMFRKWYGYIRMAADRYRVAEKEGDEKSKRMLGQEILKGIELLRKVIQDINEYCCKKLMSDLEGDLTDLLRDGLKVVLKRVSSEVEHELEHYKDEQLIIFVISIFSQWYRLLDGLKMEWKEANESEDEIAIQRIRTTIETTIENAGKRVCKRLNNALDKLEREWESELNKQ</sequence>
<dbReference type="HOGENOM" id="CLU_769879_0_0_1"/>
<evidence type="ECO:0000313" key="4">
    <source>
        <dbReference type="EMBL" id="ELA42197.1"/>
    </source>
</evidence>
<feature type="coiled-coil region" evidence="1">
    <location>
        <begin position="332"/>
        <end position="359"/>
    </location>
</feature>
<keyword evidence="1" id="KW-0175">Coiled coil</keyword>
<feature type="chain" id="PRO_5003960051" evidence="3">
    <location>
        <begin position="31"/>
        <end position="360"/>
    </location>
</feature>
<name>L2GPG8_VITCO</name>